<feature type="compositionally biased region" description="Polar residues" evidence="1">
    <location>
        <begin position="34"/>
        <end position="46"/>
    </location>
</feature>
<protein>
    <submittedName>
        <fullName evidence="3">Uncharacterized protein</fullName>
    </submittedName>
</protein>
<organism evidence="3 4">
    <name type="scientific">Ectocarpus siliculosus</name>
    <name type="common">Brown alga</name>
    <name type="synonym">Conferva siliculosa</name>
    <dbReference type="NCBI Taxonomy" id="2880"/>
    <lineage>
        <taxon>Eukaryota</taxon>
        <taxon>Sar</taxon>
        <taxon>Stramenopiles</taxon>
        <taxon>Ochrophyta</taxon>
        <taxon>PX clade</taxon>
        <taxon>Phaeophyceae</taxon>
        <taxon>Ectocarpales</taxon>
        <taxon>Ectocarpaceae</taxon>
        <taxon>Ectocarpus</taxon>
    </lineage>
</organism>
<feature type="region of interest" description="Disordered" evidence="1">
    <location>
        <begin position="31"/>
        <end position="53"/>
    </location>
</feature>
<reference evidence="3 4" key="1">
    <citation type="journal article" date="2010" name="Nature">
        <title>The Ectocarpus genome and the independent evolution of multicellularity in brown algae.</title>
        <authorList>
            <person name="Cock J.M."/>
            <person name="Sterck L."/>
            <person name="Rouze P."/>
            <person name="Scornet D."/>
            <person name="Allen A.E."/>
            <person name="Amoutzias G."/>
            <person name="Anthouard V."/>
            <person name="Artiguenave F."/>
            <person name="Aury J.M."/>
            <person name="Badger J.H."/>
            <person name="Beszteri B."/>
            <person name="Billiau K."/>
            <person name="Bonnet E."/>
            <person name="Bothwell J.H."/>
            <person name="Bowler C."/>
            <person name="Boyen C."/>
            <person name="Brownlee C."/>
            <person name="Carrano C.J."/>
            <person name="Charrier B."/>
            <person name="Cho G.Y."/>
            <person name="Coelho S.M."/>
            <person name="Collen J."/>
            <person name="Corre E."/>
            <person name="Da Silva C."/>
            <person name="Delage L."/>
            <person name="Delaroque N."/>
            <person name="Dittami S.M."/>
            <person name="Doulbeau S."/>
            <person name="Elias M."/>
            <person name="Farnham G."/>
            <person name="Gachon C.M."/>
            <person name="Gschloessl B."/>
            <person name="Heesch S."/>
            <person name="Jabbari K."/>
            <person name="Jubin C."/>
            <person name="Kawai H."/>
            <person name="Kimura K."/>
            <person name="Kloareg B."/>
            <person name="Kupper F.C."/>
            <person name="Lang D."/>
            <person name="Le Bail A."/>
            <person name="Leblanc C."/>
            <person name="Lerouge P."/>
            <person name="Lohr M."/>
            <person name="Lopez P.J."/>
            <person name="Martens C."/>
            <person name="Maumus F."/>
            <person name="Michel G."/>
            <person name="Miranda-Saavedra D."/>
            <person name="Morales J."/>
            <person name="Moreau H."/>
            <person name="Motomura T."/>
            <person name="Nagasato C."/>
            <person name="Napoli C.A."/>
            <person name="Nelson D.R."/>
            <person name="Nyvall-Collen P."/>
            <person name="Peters A.F."/>
            <person name="Pommier C."/>
            <person name="Potin P."/>
            <person name="Poulain J."/>
            <person name="Quesneville H."/>
            <person name="Read B."/>
            <person name="Rensing S.A."/>
            <person name="Ritter A."/>
            <person name="Rousvoal S."/>
            <person name="Samanta M."/>
            <person name="Samson G."/>
            <person name="Schroeder D.C."/>
            <person name="Segurens B."/>
            <person name="Strittmatter M."/>
            <person name="Tonon T."/>
            <person name="Tregear J.W."/>
            <person name="Valentin K."/>
            <person name="von Dassow P."/>
            <person name="Yamagishi T."/>
            <person name="Van de Peer Y."/>
            <person name="Wincker P."/>
        </authorList>
    </citation>
    <scope>NUCLEOTIDE SEQUENCE [LARGE SCALE GENOMIC DNA]</scope>
    <source>
        <strain evidence="4">Ec32 / CCAP1310/4</strain>
    </source>
</reference>
<dbReference type="EMBL" id="FN649760">
    <property type="protein sequence ID" value="CBJ32754.1"/>
    <property type="molecule type" value="Genomic_DNA"/>
</dbReference>
<evidence type="ECO:0000313" key="3">
    <source>
        <dbReference type="EMBL" id="CBJ32754.1"/>
    </source>
</evidence>
<dbReference type="AlphaFoldDB" id="D7FZD7"/>
<sequence>MSFCTKLAVYILIGAIPILSVANDQRVSWDGWDEQSQSPDPTTNSPSVVDLDVDSSHGSEYRGGLHDLVRQCAERLDLPGYTCEKNSSSADFRIPLMGSGDLPCGFETRLPTSTFEDLASRYAIHFMGDSTSRRLVESFISIATGNRSAHVYYHESRNLTVDGLQVNFHWAPYCRQVKNESLHEIMDNQALDGGRRAIIVTAFGVWDSSHGGGDEAALGVCADAVRSLVQVAQPPPAGSTTAENIAASPPLVFLLQNNPFLPGSEQDLFLRDLHQIQREIVDSGEQEAVYLVHDRESIFNRLSCYRMSESIHFNDPVKLVEGKMLWDLIELVARADT</sequence>
<feature type="signal peptide" evidence="2">
    <location>
        <begin position="1"/>
        <end position="22"/>
    </location>
</feature>
<name>D7FZD7_ECTSI</name>
<proteinExistence type="predicted"/>
<dbReference type="InParanoid" id="D7FZD7"/>
<feature type="chain" id="PRO_5003096017" evidence="2">
    <location>
        <begin position="23"/>
        <end position="337"/>
    </location>
</feature>
<evidence type="ECO:0000313" key="4">
    <source>
        <dbReference type="Proteomes" id="UP000002630"/>
    </source>
</evidence>
<accession>D7FZD7</accession>
<evidence type="ECO:0000256" key="1">
    <source>
        <dbReference type="SAM" id="MobiDB-lite"/>
    </source>
</evidence>
<evidence type="ECO:0000256" key="2">
    <source>
        <dbReference type="SAM" id="SignalP"/>
    </source>
</evidence>
<keyword evidence="2" id="KW-0732">Signal</keyword>
<keyword evidence="4" id="KW-1185">Reference proteome</keyword>
<gene>
    <name evidence="3" type="ORF">Esi_0364_0015</name>
</gene>
<dbReference type="Proteomes" id="UP000002630">
    <property type="component" value="Unassembled WGS sequence"/>
</dbReference>